<dbReference type="PANTHER" id="PTHR18968:SF167">
    <property type="entry name" value="ACETOLACTATE SYNTHASE LARGE SUBUNIT ILVB2-RELATED"/>
    <property type="match status" value="1"/>
</dbReference>
<gene>
    <name evidence="4" type="ORF">CLV43_11973</name>
</gene>
<reference evidence="4 5" key="1">
    <citation type="submission" date="2018-03" db="EMBL/GenBank/DDBJ databases">
        <title>Genomic Encyclopedia of Archaeal and Bacterial Type Strains, Phase II (KMG-II): from individual species to whole genera.</title>
        <authorList>
            <person name="Goeker M."/>
        </authorList>
    </citation>
    <scope>NUCLEOTIDE SEQUENCE [LARGE SCALE GENOMIC DNA]</scope>
    <source>
        <strain evidence="4 5">DSM 44720</strain>
    </source>
</reference>
<evidence type="ECO:0000259" key="3">
    <source>
        <dbReference type="Pfam" id="PF02775"/>
    </source>
</evidence>
<comment type="similarity">
    <text evidence="1">Belongs to the TPP enzyme family.</text>
</comment>
<dbReference type="GO" id="GO:0030976">
    <property type="term" value="F:thiamine pyrophosphate binding"/>
    <property type="evidence" value="ECO:0007669"/>
    <property type="project" value="InterPro"/>
</dbReference>
<dbReference type="GO" id="GO:0003984">
    <property type="term" value="F:acetolactate synthase activity"/>
    <property type="evidence" value="ECO:0007669"/>
    <property type="project" value="TreeGrafter"/>
</dbReference>
<dbReference type="Pfam" id="PF00205">
    <property type="entry name" value="TPP_enzyme_M"/>
    <property type="match status" value="1"/>
</dbReference>
<evidence type="ECO:0000313" key="5">
    <source>
        <dbReference type="Proteomes" id="UP000239494"/>
    </source>
</evidence>
<sequence>MSERTGGDVVAETLAALGARTVFGPLALGPFDAVRRSGLRHVSGLNTAAMADGHARSGGEVTALLVPGDAGDLVESTPVVAIGCRAGGEVVGSAAEIPAVLTRAWDDAATAPFGPVRVEIPEHVLLGRTAVPPVPAIVPCPRSVVPDADLIALAAKLLDDALRPVVLAGGGVVRGDARAELLALAEKLRAPVLTTFGGRGAFPVEHPLSAGSWLGDPRTTRFLADADVVLVVGSGQDVPHRIRIDADPARLDQRALGVHGEARFALADLADAVAARPADGVAEGEVRALLDLVGEPEPALLTAIRASLPDHSPTYWDRTPLGELVWSTWDPRDSEAVNGSPDGLGYALPAALGAAAALGDHVPVLAVSGGEGAALGLAELSAARRHGLRVTWLVVDGGSDVVALADAFGVPTAASTAATVGEDLGDAFAQAGPHVVVLRPT</sequence>
<dbReference type="InterPro" id="IPR045229">
    <property type="entry name" value="TPP_enz"/>
</dbReference>
<dbReference type="GO" id="GO:0000287">
    <property type="term" value="F:magnesium ion binding"/>
    <property type="evidence" value="ECO:0007669"/>
    <property type="project" value="InterPro"/>
</dbReference>
<dbReference type="Proteomes" id="UP000239494">
    <property type="component" value="Unassembled WGS sequence"/>
</dbReference>
<accession>A0A2T0SK29</accession>
<dbReference type="RefSeq" id="WP_106195845.1">
    <property type="nucleotide sequence ID" value="NZ_PVTF01000019.1"/>
</dbReference>
<organism evidence="4 5">
    <name type="scientific">Umezawaea tangerina</name>
    <dbReference type="NCBI Taxonomy" id="84725"/>
    <lineage>
        <taxon>Bacteria</taxon>
        <taxon>Bacillati</taxon>
        <taxon>Actinomycetota</taxon>
        <taxon>Actinomycetes</taxon>
        <taxon>Pseudonocardiales</taxon>
        <taxon>Pseudonocardiaceae</taxon>
        <taxon>Umezawaea</taxon>
    </lineage>
</organism>
<dbReference type="Gene3D" id="3.40.50.1220">
    <property type="entry name" value="TPP-binding domain"/>
    <property type="match status" value="1"/>
</dbReference>
<name>A0A2T0SK29_9PSEU</name>
<dbReference type="InterPro" id="IPR011766">
    <property type="entry name" value="TPP_enzyme_TPP-bd"/>
</dbReference>
<dbReference type="SUPFAM" id="SSF52467">
    <property type="entry name" value="DHS-like NAD/FAD-binding domain"/>
    <property type="match status" value="1"/>
</dbReference>
<dbReference type="OrthoDB" id="4494979at2"/>
<dbReference type="InterPro" id="IPR012000">
    <property type="entry name" value="Thiamin_PyroP_enz_cen_dom"/>
</dbReference>
<proteinExistence type="inferred from homology"/>
<evidence type="ECO:0000313" key="4">
    <source>
        <dbReference type="EMBL" id="PRY33766.1"/>
    </source>
</evidence>
<evidence type="ECO:0000259" key="2">
    <source>
        <dbReference type="Pfam" id="PF00205"/>
    </source>
</evidence>
<dbReference type="InterPro" id="IPR029061">
    <property type="entry name" value="THDP-binding"/>
</dbReference>
<dbReference type="Gene3D" id="3.40.50.970">
    <property type="match status" value="2"/>
</dbReference>
<dbReference type="AlphaFoldDB" id="A0A2T0SK29"/>
<evidence type="ECO:0000256" key="1">
    <source>
        <dbReference type="ARBA" id="ARBA00007812"/>
    </source>
</evidence>
<dbReference type="CDD" id="cd07035">
    <property type="entry name" value="TPP_PYR_POX_like"/>
    <property type="match status" value="1"/>
</dbReference>
<dbReference type="GO" id="GO:0009097">
    <property type="term" value="P:isoleucine biosynthetic process"/>
    <property type="evidence" value="ECO:0007669"/>
    <property type="project" value="TreeGrafter"/>
</dbReference>
<feature type="domain" description="Thiamine pyrophosphate enzyme central" evidence="2">
    <location>
        <begin position="152"/>
        <end position="268"/>
    </location>
</feature>
<feature type="domain" description="Thiamine pyrophosphate enzyme TPP-binding" evidence="3">
    <location>
        <begin position="343"/>
        <end position="396"/>
    </location>
</feature>
<dbReference type="InterPro" id="IPR029035">
    <property type="entry name" value="DHS-like_NAD/FAD-binding_dom"/>
</dbReference>
<dbReference type="SUPFAM" id="SSF52518">
    <property type="entry name" value="Thiamin diphosphate-binding fold (THDP-binding)"/>
    <property type="match status" value="2"/>
</dbReference>
<dbReference type="Pfam" id="PF02775">
    <property type="entry name" value="TPP_enzyme_C"/>
    <property type="match status" value="1"/>
</dbReference>
<comment type="caution">
    <text evidence="4">The sequence shown here is derived from an EMBL/GenBank/DDBJ whole genome shotgun (WGS) entry which is preliminary data.</text>
</comment>
<dbReference type="PANTHER" id="PTHR18968">
    <property type="entry name" value="THIAMINE PYROPHOSPHATE ENZYMES"/>
    <property type="match status" value="1"/>
</dbReference>
<keyword evidence="5" id="KW-1185">Reference proteome</keyword>
<dbReference type="EMBL" id="PVTF01000019">
    <property type="protein sequence ID" value="PRY33766.1"/>
    <property type="molecule type" value="Genomic_DNA"/>
</dbReference>
<protein>
    <submittedName>
        <fullName evidence="4">Acetolactate synthase-1/2/3 large subunit</fullName>
    </submittedName>
</protein>
<dbReference type="GO" id="GO:0005948">
    <property type="term" value="C:acetolactate synthase complex"/>
    <property type="evidence" value="ECO:0007669"/>
    <property type="project" value="TreeGrafter"/>
</dbReference>
<dbReference type="GO" id="GO:0009099">
    <property type="term" value="P:L-valine biosynthetic process"/>
    <property type="evidence" value="ECO:0007669"/>
    <property type="project" value="TreeGrafter"/>
</dbReference>
<dbReference type="GO" id="GO:0050660">
    <property type="term" value="F:flavin adenine dinucleotide binding"/>
    <property type="evidence" value="ECO:0007669"/>
    <property type="project" value="TreeGrafter"/>
</dbReference>